<dbReference type="RefSeq" id="WP_148344094.1">
    <property type="nucleotide sequence ID" value="NZ_VSFG01000001.1"/>
</dbReference>
<keyword evidence="10" id="KW-1185">Reference proteome</keyword>
<keyword evidence="3" id="KW-1003">Cell membrane</keyword>
<dbReference type="Proteomes" id="UP000323380">
    <property type="component" value="Unassembled WGS sequence"/>
</dbReference>
<feature type="region of interest" description="Disordered" evidence="7">
    <location>
        <begin position="1"/>
        <end position="35"/>
    </location>
</feature>
<comment type="caution">
    <text evidence="9">The sequence shown here is derived from an EMBL/GenBank/DDBJ whole genome shotgun (WGS) entry which is preliminary data.</text>
</comment>
<dbReference type="PANTHER" id="PTHR37937">
    <property type="entry name" value="CONJUGATIVE TRANSFER: DNA TRANSPORT"/>
    <property type="match status" value="1"/>
</dbReference>
<evidence type="ECO:0000256" key="1">
    <source>
        <dbReference type="ARBA" id="ARBA00004651"/>
    </source>
</evidence>
<protein>
    <submittedName>
        <fullName evidence="9">TraM recognition domain-containing protein</fullName>
    </submittedName>
</protein>
<evidence type="ECO:0000256" key="5">
    <source>
        <dbReference type="ARBA" id="ARBA00022989"/>
    </source>
</evidence>
<comment type="subcellular location">
    <subcellularLocation>
        <location evidence="1">Cell membrane</location>
        <topology evidence="1">Multi-pass membrane protein</topology>
    </subcellularLocation>
</comment>
<name>A0A5D0NWH7_9ACTN</name>
<accession>A0A5D0NWH7</accession>
<keyword evidence="5 8" id="KW-1133">Transmembrane helix</keyword>
<dbReference type="InterPro" id="IPR003688">
    <property type="entry name" value="TraG/VirD4"/>
</dbReference>
<proteinExistence type="inferred from homology"/>
<dbReference type="Gene3D" id="3.40.50.300">
    <property type="entry name" value="P-loop containing nucleotide triphosphate hydrolases"/>
    <property type="match status" value="1"/>
</dbReference>
<feature type="transmembrane region" description="Helical" evidence="8">
    <location>
        <begin position="117"/>
        <end position="142"/>
    </location>
</feature>
<dbReference type="CDD" id="cd01127">
    <property type="entry name" value="TrwB_TraG_TraD_VirD4"/>
    <property type="match status" value="1"/>
</dbReference>
<feature type="transmembrane region" description="Helical" evidence="8">
    <location>
        <begin position="43"/>
        <end position="68"/>
    </location>
</feature>
<comment type="similarity">
    <text evidence="2">Belongs to the VirD4/TraG family.</text>
</comment>
<dbReference type="GO" id="GO:0005886">
    <property type="term" value="C:plasma membrane"/>
    <property type="evidence" value="ECO:0007669"/>
    <property type="project" value="UniProtKB-SubCell"/>
</dbReference>
<organism evidence="9 10">
    <name type="scientific">Actinomadura chibensis</name>
    <dbReference type="NCBI Taxonomy" id="392828"/>
    <lineage>
        <taxon>Bacteria</taxon>
        <taxon>Bacillati</taxon>
        <taxon>Actinomycetota</taxon>
        <taxon>Actinomycetes</taxon>
        <taxon>Streptosporangiales</taxon>
        <taxon>Thermomonosporaceae</taxon>
        <taxon>Actinomadura</taxon>
    </lineage>
</organism>
<evidence type="ECO:0000313" key="9">
    <source>
        <dbReference type="EMBL" id="TYB48544.1"/>
    </source>
</evidence>
<feature type="compositionally biased region" description="Polar residues" evidence="7">
    <location>
        <begin position="11"/>
        <end position="29"/>
    </location>
</feature>
<dbReference type="AlphaFoldDB" id="A0A5D0NWH7"/>
<keyword evidence="4 8" id="KW-0812">Transmembrane</keyword>
<evidence type="ECO:0000256" key="7">
    <source>
        <dbReference type="SAM" id="MobiDB-lite"/>
    </source>
</evidence>
<sequence length="637" mass="68780">MGESESLKGQRATNAMAASQGWKLSTNGNGRALPEEGSEDGELWFIGVAVVAAVFAVAYVLGLAVWLAGQLASLLSGNGWPAASPNDALGILAGVYEHPGDPGRAWPSGGDELGPGWLVYLILCAALSPMVYAGVLVVRLGLNYRRRREFRRFRLGFASGREIRRTLSASVVVRKAKSVRPSLAGKRNIDPLQVGYYLGTDIRSRQRLYASVEDVFIILAPPRQGKDVHFCTPFTIDAPGPCIVTSTRSDAFTNTYAMRARTGTVHVFDPNGMTNWPERLRWSPVNGCEAALVAENRATSIVTGSGVSLTGNGAFFASGAIRIVRCYLHAAAVGGKSMRDVVTWSTQASNPEPVRLLRQGEAEGTAVPGWAAELEALIATDPRIKAGFWANVTQGLACFSDPGVLDACSPGAAEEFDIDEFLSGRNTLYILGKDQKNGSVAPVVTAMMEDLFEKARKRAAHMPGSRLDPPLTIELNEAAHIAPMPNLPAYMGDSGGFSIALHVYLQSLSQARARWGEHEAMIMWDNAAVRVIMGGAGNVDDLDDISRLMGETWEDQRTKSYGPDDVERGSSTRKFRRRVLSAEEIRTLKFGTAVMVARSARPVEAKLLPWWKRRDAKLIGAGKAATEKQIAGHISTP</sequence>
<evidence type="ECO:0000256" key="8">
    <source>
        <dbReference type="SAM" id="Phobius"/>
    </source>
</evidence>
<dbReference type="EMBL" id="VSFG01000001">
    <property type="protein sequence ID" value="TYB48544.1"/>
    <property type="molecule type" value="Genomic_DNA"/>
</dbReference>
<evidence type="ECO:0000256" key="6">
    <source>
        <dbReference type="ARBA" id="ARBA00023136"/>
    </source>
</evidence>
<dbReference type="Pfam" id="PF02534">
    <property type="entry name" value="T4SS-DNA_transf"/>
    <property type="match status" value="1"/>
</dbReference>
<dbReference type="InterPro" id="IPR051539">
    <property type="entry name" value="T4SS-coupling_protein"/>
</dbReference>
<gene>
    <name evidence="9" type="ORF">FXF69_04980</name>
</gene>
<reference evidence="9 10" key="1">
    <citation type="submission" date="2019-08" db="EMBL/GenBank/DDBJ databases">
        <title>Actinomadura sp. nov. CYP1-5 isolated from mountain soil.</title>
        <authorList>
            <person name="Songsumanus A."/>
            <person name="Kuncharoen N."/>
            <person name="Kudo T."/>
            <person name="Yuki M."/>
            <person name="Igarashi Y."/>
            <person name="Tanasupawat S."/>
        </authorList>
    </citation>
    <scope>NUCLEOTIDE SEQUENCE [LARGE SCALE GENOMIC DNA]</scope>
    <source>
        <strain evidence="9 10">JCM 14158</strain>
    </source>
</reference>
<dbReference type="PANTHER" id="PTHR37937:SF1">
    <property type="entry name" value="CONJUGATIVE TRANSFER: DNA TRANSPORT"/>
    <property type="match status" value="1"/>
</dbReference>
<dbReference type="SUPFAM" id="SSF52540">
    <property type="entry name" value="P-loop containing nucleoside triphosphate hydrolases"/>
    <property type="match status" value="1"/>
</dbReference>
<keyword evidence="6 8" id="KW-0472">Membrane</keyword>
<dbReference type="STRING" id="1220554.GCA_001552135_02299"/>
<evidence type="ECO:0000313" key="10">
    <source>
        <dbReference type="Proteomes" id="UP000323380"/>
    </source>
</evidence>
<evidence type="ECO:0000256" key="2">
    <source>
        <dbReference type="ARBA" id="ARBA00008806"/>
    </source>
</evidence>
<dbReference type="InterPro" id="IPR027417">
    <property type="entry name" value="P-loop_NTPase"/>
</dbReference>
<evidence type="ECO:0000256" key="3">
    <source>
        <dbReference type="ARBA" id="ARBA00022475"/>
    </source>
</evidence>
<evidence type="ECO:0000256" key="4">
    <source>
        <dbReference type="ARBA" id="ARBA00022692"/>
    </source>
</evidence>